<protein>
    <recommendedName>
        <fullName evidence="3">LamG domain-containing protein</fullName>
    </recommendedName>
</protein>
<dbReference type="EMBL" id="CALNXI010000067">
    <property type="protein sequence ID" value="CAH3017640.1"/>
    <property type="molecule type" value="Genomic_DNA"/>
</dbReference>
<gene>
    <name evidence="1" type="ORF">PEVE_00038825</name>
</gene>
<organism evidence="1 2">
    <name type="scientific">Porites evermanni</name>
    <dbReference type="NCBI Taxonomy" id="104178"/>
    <lineage>
        <taxon>Eukaryota</taxon>
        <taxon>Metazoa</taxon>
        <taxon>Cnidaria</taxon>
        <taxon>Anthozoa</taxon>
        <taxon>Hexacorallia</taxon>
        <taxon>Scleractinia</taxon>
        <taxon>Fungiina</taxon>
        <taxon>Poritidae</taxon>
        <taxon>Porites</taxon>
    </lineage>
</organism>
<evidence type="ECO:0000313" key="1">
    <source>
        <dbReference type="EMBL" id="CAH3017640.1"/>
    </source>
</evidence>
<keyword evidence="2" id="KW-1185">Reference proteome</keyword>
<dbReference type="Pfam" id="PF13385">
    <property type="entry name" value="Laminin_G_3"/>
    <property type="match status" value="1"/>
</dbReference>
<dbReference type="InterPro" id="IPR013320">
    <property type="entry name" value="ConA-like_dom_sf"/>
</dbReference>
<accession>A0ABN8LPK5</accession>
<dbReference type="SUPFAM" id="SSF49899">
    <property type="entry name" value="Concanavalin A-like lectins/glucanases"/>
    <property type="match status" value="1"/>
</dbReference>
<dbReference type="Proteomes" id="UP001159427">
    <property type="component" value="Unassembled WGS sequence"/>
</dbReference>
<feature type="non-terminal residue" evidence="1">
    <location>
        <position position="238"/>
    </location>
</feature>
<name>A0ABN8LPK5_9CNID</name>
<dbReference type="PANTHER" id="PTHR47635">
    <property type="entry name" value="CUB DOMAIN-CONTAINING PROTEIN"/>
    <property type="match status" value="1"/>
</dbReference>
<evidence type="ECO:0008006" key="3">
    <source>
        <dbReference type="Google" id="ProtNLM"/>
    </source>
</evidence>
<dbReference type="PANTHER" id="PTHR47635:SF2">
    <property type="entry name" value="LAMG-LIKE JELLYROLL FOLD DOMAIN-CONTAINING PROTEIN"/>
    <property type="match status" value="1"/>
</dbReference>
<dbReference type="Gene3D" id="2.60.120.200">
    <property type="match status" value="1"/>
</dbReference>
<comment type="caution">
    <text evidence="1">The sequence shown here is derived from an EMBL/GenBank/DDBJ whole genome shotgun (WGS) entry which is preliminary data.</text>
</comment>
<sequence length="238" mass="28087">MIAQTSHFKLFKYNILLRNISHPVIKRAMAVYPLNRNTKGRDISFSRNPHGRLRGVRYALGPDNSRGSSVEFYGRSNSYIEFPNRGKIDTRRSITLLAWIYHIGQAGPIFNYMPNGWGVHFWMVSPTTLFARFTRRRGRRFTPAIYSRSVRRRKWQFVGATYNYRTGMARLFLNSRFVARKRIGRFRLATNYPARMGARIGDRRYFRGRISCMQVYNQALNKNQILVRQRRCFRPGNS</sequence>
<proteinExistence type="predicted"/>
<reference evidence="1 2" key="1">
    <citation type="submission" date="2022-05" db="EMBL/GenBank/DDBJ databases">
        <authorList>
            <consortium name="Genoscope - CEA"/>
            <person name="William W."/>
        </authorList>
    </citation>
    <scope>NUCLEOTIDE SEQUENCE [LARGE SCALE GENOMIC DNA]</scope>
</reference>
<evidence type="ECO:0000313" key="2">
    <source>
        <dbReference type="Proteomes" id="UP001159427"/>
    </source>
</evidence>